<name>A0AAE1P7N2_9EUCA</name>
<reference evidence="1" key="1">
    <citation type="submission" date="2023-11" db="EMBL/GenBank/DDBJ databases">
        <title>Genome assemblies of two species of porcelain crab, Petrolisthes cinctipes and Petrolisthes manimaculis (Anomura: Porcellanidae).</title>
        <authorList>
            <person name="Angst P."/>
        </authorList>
    </citation>
    <scope>NUCLEOTIDE SEQUENCE</scope>
    <source>
        <strain evidence="1">PB745_02</strain>
        <tissue evidence="1">Gill</tissue>
    </source>
</reference>
<comment type="caution">
    <text evidence="1">The sequence shown here is derived from an EMBL/GenBank/DDBJ whole genome shotgun (WGS) entry which is preliminary data.</text>
</comment>
<organism evidence="1 2">
    <name type="scientific">Petrolisthes manimaculis</name>
    <dbReference type="NCBI Taxonomy" id="1843537"/>
    <lineage>
        <taxon>Eukaryota</taxon>
        <taxon>Metazoa</taxon>
        <taxon>Ecdysozoa</taxon>
        <taxon>Arthropoda</taxon>
        <taxon>Crustacea</taxon>
        <taxon>Multicrustacea</taxon>
        <taxon>Malacostraca</taxon>
        <taxon>Eumalacostraca</taxon>
        <taxon>Eucarida</taxon>
        <taxon>Decapoda</taxon>
        <taxon>Pleocyemata</taxon>
        <taxon>Anomura</taxon>
        <taxon>Galatheoidea</taxon>
        <taxon>Porcellanidae</taxon>
        <taxon>Petrolisthes</taxon>
    </lineage>
</organism>
<proteinExistence type="predicted"/>
<dbReference type="EMBL" id="JAWZYT010002691">
    <property type="protein sequence ID" value="KAK4302686.1"/>
    <property type="molecule type" value="Genomic_DNA"/>
</dbReference>
<gene>
    <name evidence="1" type="ORF">Pmani_025240</name>
</gene>
<keyword evidence="2" id="KW-1185">Reference proteome</keyword>
<accession>A0AAE1P7N2</accession>
<evidence type="ECO:0000313" key="1">
    <source>
        <dbReference type="EMBL" id="KAK4302686.1"/>
    </source>
</evidence>
<sequence>MTEEVCKAREILWQDMTELEVEVERQRKEAGFGSVRGRMQRNIIIGGNVLDMRVPLKNVIVLDKRKCV</sequence>
<dbReference type="AlphaFoldDB" id="A0AAE1P7N2"/>
<dbReference type="Proteomes" id="UP001292094">
    <property type="component" value="Unassembled WGS sequence"/>
</dbReference>
<evidence type="ECO:0000313" key="2">
    <source>
        <dbReference type="Proteomes" id="UP001292094"/>
    </source>
</evidence>
<protein>
    <submittedName>
        <fullName evidence="1">Uncharacterized protein</fullName>
    </submittedName>
</protein>